<dbReference type="Pfam" id="PF01547">
    <property type="entry name" value="SBP_bac_1"/>
    <property type="match status" value="1"/>
</dbReference>
<evidence type="ECO:0000256" key="4">
    <source>
        <dbReference type="SAM" id="SignalP"/>
    </source>
</evidence>
<dbReference type="PROSITE" id="PS51257">
    <property type="entry name" value="PROKAR_LIPOPROTEIN"/>
    <property type="match status" value="1"/>
</dbReference>
<feature type="signal peptide" evidence="4">
    <location>
        <begin position="1"/>
        <end position="18"/>
    </location>
</feature>
<organism evidence="5 6">
    <name type="scientific">Streptomyces chengmaiensis</name>
    <dbReference type="NCBI Taxonomy" id="3040919"/>
    <lineage>
        <taxon>Bacteria</taxon>
        <taxon>Bacillati</taxon>
        <taxon>Actinomycetota</taxon>
        <taxon>Actinomycetes</taxon>
        <taxon>Kitasatosporales</taxon>
        <taxon>Streptomycetaceae</taxon>
        <taxon>Streptomyces</taxon>
    </lineage>
</organism>
<sequence length="422" mass="45592">MRWKRAWIGGLLATVVFAGSVGACSSGDQGGSDGRGPLTLVASADPTGYTRGVVAEWNRTHPAEKVTLLQFPWAADEARAQMASSLRSGSDRFDVLDLDVAWTGEFAAAGWLAPLDADRFPIKEFLPPVVETATLDGQLYAVPYITNAGMLYYRKDILDRAGESPPRTWAELERLAKTVAPEYGLQGYAGQFLPYEGLTVNATEAVQSAGGSFLSGDGTRVTVDPEKTRKALAFLADGVRDGWIPREALTYKEEESRKAFQDGRLLFLRNWAYVYPLASGEDSKVAGKFDVAPLPGLNESAVGVLGGSNLAINANSPHKASAADLLAYLTSEKVQRRMLTEGGLAPVRADIYEDPSLVSRFPYLPTLRDSVLAAQPRPKSPQYEQVSSAIQAVVHDTLAQRETPEDAVERLTRELNAIVDGG</sequence>
<dbReference type="EMBL" id="JARWBG010000046">
    <property type="protein sequence ID" value="MDH2392679.1"/>
    <property type="molecule type" value="Genomic_DNA"/>
</dbReference>
<keyword evidence="3 4" id="KW-0732">Signal</keyword>
<dbReference type="InterPro" id="IPR006059">
    <property type="entry name" value="SBP"/>
</dbReference>
<proteinExistence type="inferred from homology"/>
<dbReference type="CDD" id="cd14750">
    <property type="entry name" value="PBP2_TMBP"/>
    <property type="match status" value="1"/>
</dbReference>
<evidence type="ECO:0000313" key="5">
    <source>
        <dbReference type="EMBL" id="MDH2392679.1"/>
    </source>
</evidence>
<dbReference type="RefSeq" id="WP_279931809.1">
    <property type="nucleotide sequence ID" value="NZ_JARWBG010000046.1"/>
</dbReference>
<evidence type="ECO:0000256" key="2">
    <source>
        <dbReference type="ARBA" id="ARBA00022448"/>
    </source>
</evidence>
<dbReference type="InterPro" id="IPR050490">
    <property type="entry name" value="Bact_solute-bd_prot1"/>
</dbReference>
<dbReference type="Gene3D" id="3.40.190.10">
    <property type="entry name" value="Periplasmic binding protein-like II"/>
    <property type="match status" value="2"/>
</dbReference>
<dbReference type="Proteomes" id="UP001223144">
    <property type="component" value="Unassembled WGS sequence"/>
</dbReference>
<accession>A0ABT6HX93</accession>
<keyword evidence="2" id="KW-0813">Transport</keyword>
<comment type="similarity">
    <text evidence="1">Belongs to the bacterial solute-binding protein 1 family.</text>
</comment>
<evidence type="ECO:0000256" key="3">
    <source>
        <dbReference type="ARBA" id="ARBA00022729"/>
    </source>
</evidence>
<name>A0ABT6HX93_9ACTN</name>
<keyword evidence="6" id="KW-1185">Reference proteome</keyword>
<evidence type="ECO:0000256" key="1">
    <source>
        <dbReference type="ARBA" id="ARBA00008520"/>
    </source>
</evidence>
<protein>
    <submittedName>
        <fullName evidence="5">ABC transporter substrate-binding protein</fullName>
    </submittedName>
</protein>
<gene>
    <name evidence="5" type="ORF">QCN29_28650</name>
</gene>
<dbReference type="PANTHER" id="PTHR43649:SF34">
    <property type="entry name" value="ABC TRANSPORTER PERIPLASMIC-BINDING PROTEIN YCJN-RELATED"/>
    <property type="match status" value="1"/>
</dbReference>
<reference evidence="5 6" key="1">
    <citation type="submission" date="2023-04" db="EMBL/GenBank/DDBJ databases">
        <title>Streptomyces chengmaiensis sp. nov. isolated from the stem of mangrove plant in Hainan.</title>
        <authorList>
            <person name="Huang X."/>
            <person name="Zhou S."/>
            <person name="Chu X."/>
            <person name="Xie Y."/>
            <person name="Lin Y."/>
        </authorList>
    </citation>
    <scope>NUCLEOTIDE SEQUENCE [LARGE SCALE GENOMIC DNA]</scope>
    <source>
        <strain evidence="5 6">HNM0663</strain>
    </source>
</reference>
<dbReference type="SUPFAM" id="SSF53850">
    <property type="entry name" value="Periplasmic binding protein-like II"/>
    <property type="match status" value="1"/>
</dbReference>
<evidence type="ECO:0000313" key="6">
    <source>
        <dbReference type="Proteomes" id="UP001223144"/>
    </source>
</evidence>
<dbReference type="PANTHER" id="PTHR43649">
    <property type="entry name" value="ARABINOSE-BINDING PROTEIN-RELATED"/>
    <property type="match status" value="1"/>
</dbReference>
<comment type="caution">
    <text evidence="5">The sequence shown here is derived from an EMBL/GenBank/DDBJ whole genome shotgun (WGS) entry which is preliminary data.</text>
</comment>
<feature type="chain" id="PRO_5045803731" evidence="4">
    <location>
        <begin position="19"/>
        <end position="422"/>
    </location>
</feature>